<comment type="caution">
    <text evidence="1">The sequence shown here is derived from an EMBL/GenBank/DDBJ whole genome shotgun (WGS) entry which is preliminary data.</text>
</comment>
<dbReference type="Proteomes" id="UP000032210">
    <property type="component" value="Unassembled WGS sequence"/>
</dbReference>
<gene>
    <name evidence="1" type="ORF">PFLU3_27750</name>
</gene>
<protein>
    <submittedName>
        <fullName evidence="1">Uncharacterized protein</fullName>
    </submittedName>
</protein>
<organism evidence="1 2">
    <name type="scientific">Pseudomonas fluorescens</name>
    <dbReference type="NCBI Taxonomy" id="294"/>
    <lineage>
        <taxon>Bacteria</taxon>
        <taxon>Pseudomonadati</taxon>
        <taxon>Pseudomonadota</taxon>
        <taxon>Gammaproteobacteria</taxon>
        <taxon>Pseudomonadales</taxon>
        <taxon>Pseudomonadaceae</taxon>
        <taxon>Pseudomonas</taxon>
    </lineage>
</organism>
<reference evidence="1 2" key="1">
    <citation type="submission" date="2015-01" db="EMBL/GenBank/DDBJ databases">
        <title>Genome sequence of the beneficial rhizobacterium Pseudomonas fluorescens 2-79.</title>
        <authorList>
            <person name="Thuermer A."/>
            <person name="Daniel R."/>
        </authorList>
    </citation>
    <scope>NUCLEOTIDE SEQUENCE [LARGE SCALE GENOMIC DNA]</scope>
    <source>
        <strain evidence="1 2">2-79</strain>
    </source>
</reference>
<dbReference type="EMBL" id="JXCQ01000021">
    <property type="protein sequence ID" value="KIR21739.1"/>
    <property type="molecule type" value="Genomic_DNA"/>
</dbReference>
<accession>A0A0D0TI08</accession>
<sequence>MEWNALLKDVGGRFKHRSWLLIDLAPEALVLSDLSGELVRDYPGVTLILDCHLEGVFRVIDGFGPGVSYAASLQAARGKGHYVTAVLPGEVAFQDFKWAC</sequence>
<name>A0A0D0TI08_PSEFL</name>
<dbReference type="PATRIC" id="fig|294.125.peg.2850"/>
<proteinExistence type="predicted"/>
<dbReference type="AlphaFoldDB" id="A0A0D0TI08"/>
<dbReference type="RefSeq" id="WP_043049139.1">
    <property type="nucleotide sequence ID" value="NZ_JXCQ01000021.1"/>
</dbReference>
<evidence type="ECO:0000313" key="1">
    <source>
        <dbReference type="EMBL" id="KIR21739.1"/>
    </source>
</evidence>
<evidence type="ECO:0000313" key="2">
    <source>
        <dbReference type="Proteomes" id="UP000032210"/>
    </source>
</evidence>